<dbReference type="PANTHER" id="PTHR47333:SF4">
    <property type="entry name" value="EGF-LIKE DOMAIN-CONTAINING PROTEIN"/>
    <property type="match status" value="1"/>
</dbReference>
<keyword evidence="3" id="KW-0272">Extracellular matrix</keyword>
<comment type="caution">
    <text evidence="9">Lacks conserved residue(s) required for the propagation of feature annotation.</text>
</comment>
<dbReference type="InterPro" id="IPR000152">
    <property type="entry name" value="EGF-type_Asp/Asn_hydroxyl_site"/>
</dbReference>
<dbReference type="SMART" id="SM00179">
    <property type="entry name" value="EGF_CA"/>
    <property type="match status" value="3"/>
</dbReference>
<dbReference type="PROSITE" id="PS50026">
    <property type="entry name" value="EGF_3"/>
    <property type="match status" value="1"/>
</dbReference>
<dbReference type="GO" id="GO:0005509">
    <property type="term" value="F:calcium ion binding"/>
    <property type="evidence" value="ECO:0007669"/>
    <property type="project" value="InterPro"/>
</dbReference>
<dbReference type="PANTHER" id="PTHR47333">
    <property type="entry name" value="VON WILLEBRAND FACTOR C AND EGF DOMAIN-CONTAINING PROTEIN"/>
    <property type="match status" value="1"/>
</dbReference>
<evidence type="ECO:0000256" key="1">
    <source>
        <dbReference type="ARBA" id="ARBA00004498"/>
    </source>
</evidence>
<dbReference type="InterPro" id="IPR001881">
    <property type="entry name" value="EGF-like_Ca-bd_dom"/>
</dbReference>
<dbReference type="InterPro" id="IPR018097">
    <property type="entry name" value="EGF_Ca-bd_CS"/>
</dbReference>
<evidence type="ECO:0000256" key="9">
    <source>
        <dbReference type="PROSITE-ProRule" id="PRU00076"/>
    </source>
</evidence>
<evidence type="ECO:0000256" key="2">
    <source>
        <dbReference type="ARBA" id="ARBA00022525"/>
    </source>
</evidence>
<keyword evidence="13" id="KW-1185">Reference proteome</keyword>
<dbReference type="FunFam" id="2.10.25.10:FF:000019">
    <property type="entry name" value="latent-transforming growth factor beta-binding protein 1 isoform X2"/>
    <property type="match status" value="1"/>
</dbReference>
<evidence type="ECO:0000313" key="13">
    <source>
        <dbReference type="Proteomes" id="UP000694560"/>
    </source>
</evidence>
<dbReference type="InterPro" id="IPR000742">
    <property type="entry name" value="EGF"/>
</dbReference>
<dbReference type="OrthoDB" id="10045365at2759"/>
<comment type="subcellular location">
    <subcellularLocation>
        <location evidence="1">Secreted</location>
        <location evidence="1">Extracellular space</location>
        <location evidence="1">Extracellular matrix</location>
    </subcellularLocation>
</comment>
<name>A0A8C5T527_9PASS</name>
<dbReference type="Pfam" id="PF07645">
    <property type="entry name" value="EGF_CA"/>
    <property type="match status" value="3"/>
</dbReference>
<evidence type="ECO:0000256" key="3">
    <source>
        <dbReference type="ARBA" id="ARBA00022530"/>
    </source>
</evidence>
<keyword evidence="8" id="KW-0325">Glycoprotein</keyword>
<dbReference type="SMART" id="SM00181">
    <property type="entry name" value="EGF"/>
    <property type="match status" value="3"/>
</dbReference>
<evidence type="ECO:0000313" key="12">
    <source>
        <dbReference type="Ensembl" id="ENSMCSP00000001141.1"/>
    </source>
</evidence>
<feature type="region of interest" description="Disordered" evidence="10">
    <location>
        <begin position="88"/>
        <end position="107"/>
    </location>
</feature>
<evidence type="ECO:0000256" key="7">
    <source>
        <dbReference type="ARBA" id="ARBA00023157"/>
    </source>
</evidence>
<dbReference type="InterPro" id="IPR049883">
    <property type="entry name" value="NOTCH1_EGF-like"/>
</dbReference>
<dbReference type="Ensembl" id="ENSMCST00000001169.1">
    <property type="protein sequence ID" value="ENSMCSP00000001141.1"/>
    <property type="gene ID" value="ENSMCSG00000000851.1"/>
</dbReference>
<organism evidence="12 13">
    <name type="scientific">Malurus cyaneus samueli</name>
    <dbReference type="NCBI Taxonomy" id="2593467"/>
    <lineage>
        <taxon>Eukaryota</taxon>
        <taxon>Metazoa</taxon>
        <taxon>Chordata</taxon>
        <taxon>Craniata</taxon>
        <taxon>Vertebrata</taxon>
        <taxon>Euteleostomi</taxon>
        <taxon>Archelosauria</taxon>
        <taxon>Archosauria</taxon>
        <taxon>Dinosauria</taxon>
        <taxon>Saurischia</taxon>
        <taxon>Theropoda</taxon>
        <taxon>Coelurosauria</taxon>
        <taxon>Aves</taxon>
        <taxon>Neognathae</taxon>
        <taxon>Neoaves</taxon>
        <taxon>Telluraves</taxon>
        <taxon>Australaves</taxon>
        <taxon>Passeriformes</taxon>
        <taxon>Meliphagoidea</taxon>
        <taxon>Maluridae</taxon>
        <taxon>Malurus</taxon>
    </lineage>
</organism>
<evidence type="ECO:0000256" key="5">
    <source>
        <dbReference type="ARBA" id="ARBA00022729"/>
    </source>
</evidence>
<feature type="compositionally biased region" description="Low complexity" evidence="10">
    <location>
        <begin position="96"/>
        <end position="107"/>
    </location>
</feature>
<dbReference type="PROSITE" id="PS00010">
    <property type="entry name" value="ASX_HYDROXYL"/>
    <property type="match status" value="1"/>
</dbReference>
<evidence type="ECO:0000256" key="10">
    <source>
        <dbReference type="SAM" id="MobiDB-lite"/>
    </source>
</evidence>
<dbReference type="SUPFAM" id="SSF57196">
    <property type="entry name" value="EGF/Laminin"/>
    <property type="match status" value="3"/>
</dbReference>
<keyword evidence="4 9" id="KW-0245">EGF-like domain</keyword>
<evidence type="ECO:0000256" key="6">
    <source>
        <dbReference type="ARBA" id="ARBA00022737"/>
    </source>
</evidence>
<feature type="domain" description="EGF-like" evidence="11">
    <location>
        <begin position="40"/>
        <end position="80"/>
    </location>
</feature>
<evidence type="ECO:0000259" key="11">
    <source>
        <dbReference type="PROSITE" id="PS50026"/>
    </source>
</evidence>
<keyword evidence="7" id="KW-1015">Disulfide bond</keyword>
<dbReference type="CDD" id="cd00054">
    <property type="entry name" value="EGF_CA"/>
    <property type="match status" value="2"/>
</dbReference>
<dbReference type="InterPro" id="IPR052080">
    <property type="entry name" value="vWF_C/EGF_Fibrillin"/>
</dbReference>
<protein>
    <recommendedName>
        <fullName evidence="11">EGF-like domain-containing protein</fullName>
    </recommendedName>
</protein>
<keyword evidence="2" id="KW-0964">Secreted</keyword>
<keyword evidence="6" id="KW-0677">Repeat</keyword>
<evidence type="ECO:0000256" key="8">
    <source>
        <dbReference type="ARBA" id="ARBA00023180"/>
    </source>
</evidence>
<reference evidence="12" key="2">
    <citation type="submission" date="2025-09" db="UniProtKB">
        <authorList>
            <consortium name="Ensembl"/>
        </authorList>
    </citation>
    <scope>IDENTIFICATION</scope>
</reference>
<dbReference type="Gene3D" id="2.10.25.10">
    <property type="entry name" value="Laminin"/>
    <property type="match status" value="3"/>
</dbReference>
<dbReference type="PROSITE" id="PS01187">
    <property type="entry name" value="EGF_CA"/>
    <property type="match status" value="2"/>
</dbReference>
<reference evidence="12" key="1">
    <citation type="submission" date="2025-08" db="UniProtKB">
        <authorList>
            <consortium name="Ensembl"/>
        </authorList>
    </citation>
    <scope>IDENTIFICATION</scope>
</reference>
<dbReference type="PROSITE" id="PS01186">
    <property type="entry name" value="EGF_2"/>
    <property type="match status" value="2"/>
</dbReference>
<dbReference type="Proteomes" id="UP000694560">
    <property type="component" value="Unplaced"/>
</dbReference>
<dbReference type="AlphaFoldDB" id="A0A8C5T527"/>
<dbReference type="FunFam" id="2.10.25.10:FF:000194">
    <property type="entry name" value="Latent transforming growth factor beta binding protein 2"/>
    <property type="match status" value="1"/>
</dbReference>
<evidence type="ECO:0000256" key="4">
    <source>
        <dbReference type="ARBA" id="ARBA00022536"/>
    </source>
</evidence>
<dbReference type="FunFam" id="2.10.25.10:FF:000024">
    <property type="entry name" value="Putative latent-transforming growth factor beta-binding protein 2"/>
    <property type="match status" value="1"/>
</dbReference>
<accession>A0A8C5T527</accession>
<keyword evidence="5" id="KW-0732">Signal</keyword>
<sequence>MLVPSEICSPHGECLNSHGSYFCICAPGFSNVAGGISCQDVDECADKSRCSQGQCLNTEGSYRCLCENGFKHSQETDDCVGESSLLGKSPVQGEGSSAPSTQSWSPSDHPHPLAFFPADVDECKEYGDAICGTWRCQNSLGSYRCIVGCQPGFHWTPLGDCIAQRRLQQGGAAASHWALG</sequence>
<proteinExistence type="predicted"/>